<dbReference type="InterPro" id="IPR015943">
    <property type="entry name" value="WD40/YVTN_repeat-like_dom_sf"/>
</dbReference>
<dbReference type="Proteomes" id="UP000504636">
    <property type="component" value="Unplaced"/>
</dbReference>
<dbReference type="SUPFAM" id="SSF50998">
    <property type="entry name" value="Quinoprotein alcohol dehydrogenase-like"/>
    <property type="match status" value="1"/>
</dbReference>
<dbReference type="PROSITE" id="PS50294">
    <property type="entry name" value="WD_REPEATS_REGION"/>
    <property type="match status" value="7"/>
</dbReference>
<reference evidence="9" key="2">
    <citation type="submission" date="2020-04" db="EMBL/GenBank/DDBJ databases">
        <authorList>
            <consortium name="NCBI Genome Project"/>
        </authorList>
    </citation>
    <scope>NUCLEOTIDE SEQUENCE</scope>
    <source>
        <strain evidence="9">CBS 304.34</strain>
    </source>
</reference>
<name>A0A6A6Y6B5_9PEZI</name>
<dbReference type="PROSITE" id="PS50082">
    <property type="entry name" value="WD_REPEATS_2"/>
    <property type="match status" value="7"/>
</dbReference>
<feature type="repeat" description="WD" evidence="3">
    <location>
        <begin position="1017"/>
        <end position="1058"/>
    </location>
</feature>
<evidence type="ECO:0000259" key="5">
    <source>
        <dbReference type="Pfam" id="PF17100"/>
    </source>
</evidence>
<dbReference type="InterPro" id="IPR027417">
    <property type="entry name" value="P-loop_NTPase"/>
</dbReference>
<feature type="repeat" description="WD" evidence="3">
    <location>
        <begin position="1227"/>
        <end position="1268"/>
    </location>
</feature>
<dbReference type="SMART" id="SM00320">
    <property type="entry name" value="WD40"/>
    <property type="match status" value="7"/>
</dbReference>
<accession>A0A6A6Y6B5</accession>
<feature type="repeat" description="WD" evidence="3">
    <location>
        <begin position="975"/>
        <end position="1016"/>
    </location>
</feature>
<keyword evidence="1 3" id="KW-0853">WD repeat</keyword>
<dbReference type="CDD" id="cd00200">
    <property type="entry name" value="WD40"/>
    <property type="match status" value="1"/>
</dbReference>
<dbReference type="PROSITE" id="PS00678">
    <property type="entry name" value="WD_REPEATS_1"/>
    <property type="match status" value="7"/>
</dbReference>
<dbReference type="Pfam" id="PF00400">
    <property type="entry name" value="WD40"/>
    <property type="match status" value="7"/>
</dbReference>
<dbReference type="GeneID" id="54466907"/>
<dbReference type="RefSeq" id="XP_033571330.1">
    <property type="nucleotide sequence ID" value="XM_033726014.1"/>
</dbReference>
<feature type="repeat" description="WD" evidence="3">
    <location>
        <begin position="1143"/>
        <end position="1184"/>
    </location>
</feature>
<evidence type="ECO:0000256" key="4">
    <source>
        <dbReference type="SAM" id="MobiDB-lite"/>
    </source>
</evidence>
<feature type="repeat" description="WD" evidence="3">
    <location>
        <begin position="1185"/>
        <end position="1226"/>
    </location>
</feature>
<feature type="compositionally biased region" description="Basic and acidic residues" evidence="4">
    <location>
        <begin position="18"/>
        <end position="38"/>
    </location>
</feature>
<gene>
    <name evidence="7 9" type="ORF">BDZ99DRAFT_525575</name>
</gene>
<feature type="repeat" description="WD" evidence="3">
    <location>
        <begin position="1059"/>
        <end position="1100"/>
    </location>
</feature>
<reference evidence="9" key="3">
    <citation type="submission" date="2025-04" db="UniProtKB">
        <authorList>
            <consortium name="RefSeq"/>
        </authorList>
    </citation>
    <scope>IDENTIFICATION</scope>
    <source>
        <strain evidence="9">CBS 304.34</strain>
    </source>
</reference>
<protein>
    <submittedName>
        <fullName evidence="7 9">WD40 repeat-like protein</fullName>
    </submittedName>
</protein>
<dbReference type="Pfam" id="PF24883">
    <property type="entry name" value="NPHP3_N"/>
    <property type="match status" value="1"/>
</dbReference>
<dbReference type="InterPro" id="IPR056884">
    <property type="entry name" value="NPHP3-like_N"/>
</dbReference>
<dbReference type="PANTHER" id="PTHR44129">
    <property type="entry name" value="WD REPEAT-CONTAINING PROTEIN POP1"/>
    <property type="match status" value="1"/>
</dbReference>
<proteinExistence type="predicted"/>
<evidence type="ECO:0000259" key="6">
    <source>
        <dbReference type="Pfam" id="PF24883"/>
    </source>
</evidence>
<dbReference type="InterPro" id="IPR011047">
    <property type="entry name" value="Quinoprotein_ADH-like_sf"/>
</dbReference>
<sequence length="1372" mass="151873">MPLRERIGKVLHGGRSVRGKDKADAASDEGLSKPKADPTDGPILSHASSADYLPTAAEDARRKYPQNERSNLEPGPTVSTPLHNSPVVSSSAKDSKPTNLWDEAYEALGAKYQKLINAYERDLLAPQDPHQQDAFDSQTLAGRGEILSGRGADQEEKLQRLVDQKLRDIQNARLKVSVGKKEVIVNEQVRKVVYAILSVKDFIGSAVSAEPHAALAWAGVLVILPILLNPVTQDDDAMAGLEYISALLLRCKVIEDTYLKPSTQHQSMSQPLRELNNSFKDKTVHLYSQILKYQIQLARQCSRERLFRLLRDIVVLDDWKVLLTDLEKTEELINKDLSTFDSNALKAVDNKVSELQNQAEKSWALLMEMKAGVENVNQTQLLGKLPRAEYAAFNTFKKNEPAPPECLDGTRVNILNQIQDWGEGGGDECVFWLNGMAGTGKSTIARTLAHRFHEKGRLGASFFFSKGKKDLGDAGAFFTTLAVQLTEVLPVLRPHVCDAIAEHGDIGQQSLPDQWKRLILQPLLMLDKGLLPPLVLILVIDALDECEGGQGVPVILQLLTEVKGLKLIRVRVFITSRPETPIRLGFHEMPEIAHHDLMLHSVPQLVIKHDISLFLRHELGKISSRRSLEDWPGKEDIQKLVQKAGRLFIYAATACRFLSKSRFPKRCLSEMLQMNSTSRSFTKELDDMYMMVLKNLIIEGYDEDNKDIATLFKQIVGSIIILFDTLSAPALTGLLAVLPPEEVNETLEPLRSVLNVPEDKTSPIQLFHLSFRDFLLDKERCADPQFWIDEKTAHNDLFVNCLKVMSEHLRRDVCDLRLPGALAVDVEQSKVDQCLPDHIQYACRYWVSHLQQSDIELSDDGQVHKFLKEHFLHWLEALSLCRNMSEGVISIAKLEALIQGRADAFALVELVRDARRFIMYHKQAIESSPLQVYASALMFSPARSLIRGLFHHEEPKWITIKPPMRDEWGACLQTLEGHSNSVSSVAFSHDSTRLASASYDNTVKIWDASSGVCLQTLEGHSDSVRSVAFSHDSTRLASASVDKTVKIWDASSGVCLQTLEGHSYWVNSVAFSHDSTQLASASYDNTVKIWDASSGACLQTLEGHSYSVNSVAFSHDLTQLASASVDKTVKIWDASSGACLQTLEGHSNSVTSVAFSHDLTRLASASVDKTVKIWDASSGVCLQTIEGHSYSVNSVAFSHDLTRLASGSVDSTVKIWDASSGACLQTLEGHSNWVNSVAFSHDSTWLASASYDNTVKIWDASSGACLQTLDIGEALSKISFDTTGLYLHTEIGTVSVSATPLVPSSTPTIIEPRKPRIQGLALSSNWITHNSEKLVWLPSEYRPSCSATSEKTIGIGVGSGRVWICENLLDIS</sequence>
<dbReference type="InterPro" id="IPR031359">
    <property type="entry name" value="NACHT_N"/>
</dbReference>
<evidence type="ECO:0000313" key="7">
    <source>
        <dbReference type="EMBL" id="KAF2804366.1"/>
    </source>
</evidence>
<evidence type="ECO:0000256" key="2">
    <source>
        <dbReference type="ARBA" id="ARBA00022737"/>
    </source>
</evidence>
<dbReference type="OrthoDB" id="674604at2759"/>
<reference evidence="7 9" key="1">
    <citation type="journal article" date="2020" name="Stud. Mycol.">
        <title>101 Dothideomycetes genomes: a test case for predicting lifestyles and emergence of pathogens.</title>
        <authorList>
            <person name="Haridas S."/>
            <person name="Albert R."/>
            <person name="Binder M."/>
            <person name="Bloem J."/>
            <person name="Labutti K."/>
            <person name="Salamov A."/>
            <person name="Andreopoulos B."/>
            <person name="Baker S."/>
            <person name="Barry K."/>
            <person name="Bills G."/>
            <person name="Bluhm B."/>
            <person name="Cannon C."/>
            <person name="Castanera R."/>
            <person name="Culley D."/>
            <person name="Daum C."/>
            <person name="Ezra D."/>
            <person name="Gonzalez J."/>
            <person name="Henrissat B."/>
            <person name="Kuo A."/>
            <person name="Liang C."/>
            <person name="Lipzen A."/>
            <person name="Lutzoni F."/>
            <person name="Magnuson J."/>
            <person name="Mondo S."/>
            <person name="Nolan M."/>
            <person name="Ohm R."/>
            <person name="Pangilinan J."/>
            <person name="Park H.-J."/>
            <person name="Ramirez L."/>
            <person name="Alfaro M."/>
            <person name="Sun H."/>
            <person name="Tritt A."/>
            <person name="Yoshinaga Y."/>
            <person name="Zwiers L.-H."/>
            <person name="Turgeon B."/>
            <person name="Goodwin S."/>
            <person name="Spatafora J."/>
            <person name="Crous P."/>
            <person name="Grigoriev I."/>
        </authorList>
    </citation>
    <scope>NUCLEOTIDE SEQUENCE</scope>
    <source>
        <strain evidence="7 9">CBS 304.34</strain>
    </source>
</reference>
<dbReference type="InterPro" id="IPR020472">
    <property type="entry name" value="WD40_PAC1"/>
</dbReference>
<dbReference type="InterPro" id="IPR019775">
    <property type="entry name" value="WD40_repeat_CS"/>
</dbReference>
<dbReference type="PRINTS" id="PR00320">
    <property type="entry name" value="GPROTEINBRPT"/>
</dbReference>
<feature type="domain" description="Nephrocystin 3-like N-terminal" evidence="6">
    <location>
        <begin position="417"/>
        <end position="577"/>
    </location>
</feature>
<evidence type="ECO:0000313" key="9">
    <source>
        <dbReference type="RefSeq" id="XP_033571330.1"/>
    </source>
</evidence>
<feature type="domain" description="NWD NACHT-NTPase N-terminal" evidence="5">
    <location>
        <begin position="99"/>
        <end position="336"/>
    </location>
</feature>
<dbReference type="InterPro" id="IPR001680">
    <property type="entry name" value="WD40_rpt"/>
</dbReference>
<feature type="compositionally biased region" description="Polar residues" evidence="4">
    <location>
        <begin position="77"/>
        <end position="92"/>
    </location>
</feature>
<dbReference type="Pfam" id="PF17100">
    <property type="entry name" value="NACHT_N"/>
    <property type="match status" value="1"/>
</dbReference>
<dbReference type="SUPFAM" id="SSF52540">
    <property type="entry name" value="P-loop containing nucleoside triphosphate hydrolases"/>
    <property type="match status" value="1"/>
</dbReference>
<dbReference type="Gene3D" id="2.130.10.10">
    <property type="entry name" value="YVTN repeat-like/Quinoprotein amine dehydrogenase"/>
    <property type="match status" value="4"/>
</dbReference>
<organism evidence="7">
    <name type="scientific">Mytilinidion resinicola</name>
    <dbReference type="NCBI Taxonomy" id="574789"/>
    <lineage>
        <taxon>Eukaryota</taxon>
        <taxon>Fungi</taxon>
        <taxon>Dikarya</taxon>
        <taxon>Ascomycota</taxon>
        <taxon>Pezizomycotina</taxon>
        <taxon>Dothideomycetes</taxon>
        <taxon>Pleosporomycetidae</taxon>
        <taxon>Mytilinidiales</taxon>
        <taxon>Mytilinidiaceae</taxon>
        <taxon>Mytilinidion</taxon>
    </lineage>
</organism>
<evidence type="ECO:0000313" key="8">
    <source>
        <dbReference type="Proteomes" id="UP000504636"/>
    </source>
</evidence>
<dbReference type="InterPro" id="IPR050349">
    <property type="entry name" value="WD_LIS1/nudF_dynein_reg"/>
</dbReference>
<keyword evidence="8" id="KW-1185">Reference proteome</keyword>
<keyword evidence="2" id="KW-0677">Repeat</keyword>
<evidence type="ECO:0000256" key="1">
    <source>
        <dbReference type="ARBA" id="ARBA00022574"/>
    </source>
</evidence>
<dbReference type="EMBL" id="MU003713">
    <property type="protein sequence ID" value="KAF2804366.1"/>
    <property type="molecule type" value="Genomic_DNA"/>
</dbReference>
<feature type="region of interest" description="Disordered" evidence="4">
    <location>
        <begin position="1"/>
        <end position="97"/>
    </location>
</feature>
<evidence type="ECO:0000256" key="3">
    <source>
        <dbReference type="PROSITE-ProRule" id="PRU00221"/>
    </source>
</evidence>
<dbReference type="Gene3D" id="3.40.50.300">
    <property type="entry name" value="P-loop containing nucleotide triphosphate hydrolases"/>
    <property type="match status" value="1"/>
</dbReference>
<feature type="repeat" description="WD" evidence="3">
    <location>
        <begin position="1101"/>
        <end position="1142"/>
    </location>
</feature>